<dbReference type="RefSeq" id="WP_125423996.1">
    <property type="nucleotide sequence ID" value="NZ_RWIT01000016.1"/>
</dbReference>
<organism evidence="2 3">
    <name type="scientific">Hymenobacter rigui</name>
    <dbReference type="NCBI Taxonomy" id="334424"/>
    <lineage>
        <taxon>Bacteria</taxon>
        <taxon>Pseudomonadati</taxon>
        <taxon>Bacteroidota</taxon>
        <taxon>Cytophagia</taxon>
        <taxon>Cytophagales</taxon>
        <taxon>Hymenobacteraceae</taxon>
        <taxon>Hymenobacter</taxon>
    </lineage>
</organism>
<accession>A0A428KF54</accession>
<name>A0A428KF54_9BACT</name>
<dbReference type="OrthoDB" id="195502at2"/>
<keyword evidence="1" id="KW-0472">Membrane</keyword>
<dbReference type="EMBL" id="RWIT01000016">
    <property type="protein sequence ID" value="RSK45060.1"/>
    <property type="molecule type" value="Genomic_DNA"/>
</dbReference>
<evidence type="ECO:0000313" key="2">
    <source>
        <dbReference type="EMBL" id="RSK45060.1"/>
    </source>
</evidence>
<comment type="caution">
    <text evidence="2">The sequence shown here is derived from an EMBL/GenBank/DDBJ whole genome shotgun (WGS) entry which is preliminary data.</text>
</comment>
<keyword evidence="1" id="KW-1133">Transmembrane helix</keyword>
<keyword evidence="1" id="KW-0812">Transmembrane</keyword>
<sequence length="239" mass="27163">MPTYPLLKRAGQLLAFLAVAAFSLRMLTMVLPYLGFEKGILFLTTKSEATNDNPWFRVGFYVHITSSWWVLVLGLLQLVPAVYRRWPRLHRRLGQVYVASILALAAPSGLVLALYANGGLPAKVGFTLQCVVWWLVTWQAYRTARQRRWLLHSEWMLRAYAVTLAAMSLRLESYGLHYFFQTRPIETYLTVVWLSWVGNLLLAEVLVQAGLGRWYLRAFGPAAVPKVHRQPAMVAEGIG</sequence>
<feature type="transmembrane region" description="Helical" evidence="1">
    <location>
        <begin position="55"/>
        <end position="76"/>
    </location>
</feature>
<dbReference type="AlphaFoldDB" id="A0A428KF54"/>
<proteinExistence type="predicted"/>
<reference evidence="2 3" key="1">
    <citation type="submission" date="2018-12" db="EMBL/GenBank/DDBJ databases">
        <authorList>
            <person name="Feng G."/>
            <person name="Zhu H."/>
        </authorList>
    </citation>
    <scope>NUCLEOTIDE SEQUENCE [LARGE SCALE GENOMIC DNA]</scope>
    <source>
        <strain evidence="2 3">KCTC 12533</strain>
    </source>
</reference>
<gene>
    <name evidence="2" type="ORF">EI291_19680</name>
</gene>
<evidence type="ECO:0000256" key="1">
    <source>
        <dbReference type="SAM" id="Phobius"/>
    </source>
</evidence>
<feature type="transmembrane region" description="Helical" evidence="1">
    <location>
        <begin position="191"/>
        <end position="211"/>
    </location>
</feature>
<evidence type="ECO:0000313" key="3">
    <source>
        <dbReference type="Proteomes" id="UP000273500"/>
    </source>
</evidence>
<dbReference type="Pfam" id="PF10067">
    <property type="entry name" value="DUF2306"/>
    <property type="match status" value="1"/>
</dbReference>
<feature type="transmembrane region" description="Helical" evidence="1">
    <location>
        <begin position="12"/>
        <end position="35"/>
    </location>
</feature>
<keyword evidence="3" id="KW-1185">Reference proteome</keyword>
<dbReference type="InterPro" id="IPR018750">
    <property type="entry name" value="DUF2306_membrane"/>
</dbReference>
<dbReference type="Proteomes" id="UP000273500">
    <property type="component" value="Unassembled WGS sequence"/>
</dbReference>
<feature type="transmembrane region" description="Helical" evidence="1">
    <location>
        <begin position="96"/>
        <end position="116"/>
    </location>
</feature>
<protein>
    <submittedName>
        <fullName evidence="2">DUF2306 domain-containing protein</fullName>
    </submittedName>
</protein>